<feature type="binding site" evidence="8">
    <location>
        <position position="432"/>
    </location>
    <ligand>
        <name>[4Fe-4S] cluster</name>
        <dbReference type="ChEBI" id="CHEBI:49883"/>
        <label>1</label>
    </ligand>
</feature>
<comment type="cofactor">
    <cofactor evidence="8">
        <name>[4Fe-4S] cluster</name>
        <dbReference type="ChEBI" id="CHEBI:49883"/>
    </cofactor>
    <text evidence="8">Binds 2 [4Fe-4S] clusters per subunit.</text>
</comment>
<dbReference type="InterPro" id="IPR010208">
    <property type="entry name" value="Ion_transpt_RnfC/RsxC"/>
</dbReference>
<comment type="similarity">
    <text evidence="8">Belongs to the 4Fe4S bacterial-type ferredoxin family. RnfC subfamily.</text>
</comment>
<evidence type="ECO:0000259" key="9">
    <source>
        <dbReference type="PROSITE" id="PS51379"/>
    </source>
</evidence>
<organism evidence="10 11">
    <name type="scientific">Desulfocicer vacuolatum DSM 3385</name>
    <dbReference type="NCBI Taxonomy" id="1121400"/>
    <lineage>
        <taxon>Bacteria</taxon>
        <taxon>Pseudomonadati</taxon>
        <taxon>Thermodesulfobacteriota</taxon>
        <taxon>Desulfobacteria</taxon>
        <taxon>Desulfobacterales</taxon>
        <taxon>Desulfobacteraceae</taxon>
        <taxon>Desulfocicer</taxon>
    </lineage>
</organism>
<dbReference type="Pfam" id="PF10531">
    <property type="entry name" value="SLBB"/>
    <property type="match status" value="1"/>
</dbReference>
<evidence type="ECO:0000256" key="3">
    <source>
        <dbReference type="ARBA" id="ARBA00022723"/>
    </source>
</evidence>
<dbReference type="AlphaFoldDB" id="A0A1W2D5Y2"/>
<feature type="domain" description="4Fe-4S ferredoxin-type" evidence="9">
    <location>
        <begin position="413"/>
        <end position="441"/>
    </location>
</feature>
<feature type="binding site" evidence="8">
    <location>
        <position position="383"/>
    </location>
    <ligand>
        <name>[4Fe-4S] cluster</name>
        <dbReference type="ChEBI" id="CHEBI:49883"/>
        <label>1</label>
    </ligand>
</feature>
<keyword evidence="8" id="KW-1003">Cell membrane</keyword>
<keyword evidence="6 8" id="KW-0408">Iron</keyword>
<dbReference type="NCBIfam" id="TIGR01945">
    <property type="entry name" value="rnfC"/>
    <property type="match status" value="1"/>
</dbReference>
<evidence type="ECO:0000256" key="4">
    <source>
        <dbReference type="ARBA" id="ARBA00022737"/>
    </source>
</evidence>
<dbReference type="NCBIfam" id="NF003454">
    <property type="entry name" value="PRK05035.1"/>
    <property type="match status" value="1"/>
</dbReference>
<dbReference type="PROSITE" id="PS00198">
    <property type="entry name" value="4FE4S_FER_1"/>
    <property type="match status" value="2"/>
</dbReference>
<dbReference type="Gene3D" id="3.40.50.11540">
    <property type="entry name" value="NADH-ubiquinone oxidoreductase 51kDa subunit"/>
    <property type="match status" value="1"/>
</dbReference>
<dbReference type="InterPro" id="IPR011538">
    <property type="entry name" value="Nuo51_FMN-bd"/>
</dbReference>
<sequence>MGLFRFKGFPGKGTFPHGIHPPDNKFFSADKAIEVFPTPAKVLLPLLQNIGAPCEPVVKSKQQVAVGELVGKGKAFVSAALHSPVAGKVKKPAMVTLPNGRHMQAIQIAADEDQNPGEVLWEKLSAKDWPTDCISIYDPATISKVIHDAGIVGLGGAAFPTHVKVMPDENKMIDTLMINGCECEPFLTPDYRLMMEAPGAIVTGALLAGRAISAKEIIICVEDNKPLAIERLRRITAQTVIRVAVVQTKYPQGSEKQLVKSVLDLDVPLGGLPSDVGVAMSNVGTIAAIGMAVIKEEPLTHRVISVSGGGIANPKNLFVPIGVSVGELIDYCGGLTKDAARVVSGGPMMGFSFSDMDTPVTKGTSGITVLTHEDVDRENETSCVRCGRCVDACPMNLVPTKLAMASRYKNPALAVKYNINACFECGSCTYVCPANIKLVQLIRTGKQQVAAMNK</sequence>
<dbReference type="GO" id="GO:0009055">
    <property type="term" value="F:electron transfer activity"/>
    <property type="evidence" value="ECO:0007669"/>
    <property type="project" value="InterPro"/>
</dbReference>
<keyword evidence="5 8" id="KW-0249">Electron transport</keyword>
<dbReference type="Proteomes" id="UP000192418">
    <property type="component" value="Unassembled WGS sequence"/>
</dbReference>
<evidence type="ECO:0000256" key="6">
    <source>
        <dbReference type="ARBA" id="ARBA00023004"/>
    </source>
</evidence>
<keyword evidence="11" id="KW-1185">Reference proteome</keyword>
<dbReference type="EC" id="7.-.-.-" evidence="8"/>
<keyword evidence="7 8" id="KW-0411">Iron-sulfur</keyword>
<comment type="function">
    <text evidence="8">Part of a membrane-bound complex that couples electron transfer with translocation of ions across the membrane.</text>
</comment>
<keyword evidence="1 8" id="KW-0813">Transport</keyword>
<dbReference type="InterPro" id="IPR037225">
    <property type="entry name" value="Nuo51_FMN-bd_sf"/>
</dbReference>
<dbReference type="PANTHER" id="PTHR43034:SF2">
    <property type="entry name" value="ION-TRANSLOCATING OXIDOREDUCTASE COMPLEX SUBUNIT C"/>
    <property type="match status" value="1"/>
</dbReference>
<feature type="binding site" evidence="8">
    <location>
        <position position="386"/>
    </location>
    <ligand>
        <name>[4Fe-4S] cluster</name>
        <dbReference type="ChEBI" id="CHEBI:49883"/>
        <label>1</label>
    </ligand>
</feature>
<dbReference type="RefSeq" id="WP_084070041.1">
    <property type="nucleotide sequence ID" value="NZ_FWXY01000015.1"/>
</dbReference>
<dbReference type="PROSITE" id="PS51379">
    <property type="entry name" value="4FE4S_FER_2"/>
    <property type="match status" value="2"/>
</dbReference>
<feature type="binding site" evidence="8">
    <location>
        <position position="428"/>
    </location>
    <ligand>
        <name>[4Fe-4S] cluster</name>
        <dbReference type="ChEBI" id="CHEBI:49883"/>
        <label>2</label>
    </ligand>
</feature>
<dbReference type="SUPFAM" id="SSF142019">
    <property type="entry name" value="Nqo1 FMN-binding domain-like"/>
    <property type="match status" value="1"/>
</dbReference>
<keyword evidence="4 8" id="KW-0677">Repeat</keyword>
<evidence type="ECO:0000256" key="2">
    <source>
        <dbReference type="ARBA" id="ARBA00022485"/>
    </source>
</evidence>
<dbReference type="OrthoDB" id="9767754at2"/>
<dbReference type="Gene3D" id="3.30.70.20">
    <property type="match status" value="1"/>
</dbReference>
<evidence type="ECO:0000256" key="8">
    <source>
        <dbReference type="HAMAP-Rule" id="MF_00461"/>
    </source>
</evidence>
<dbReference type="Gene3D" id="3.10.20.600">
    <property type="match status" value="1"/>
</dbReference>
<dbReference type="InterPro" id="IPR017900">
    <property type="entry name" value="4Fe4S_Fe_S_CS"/>
</dbReference>
<dbReference type="GO" id="GO:0005886">
    <property type="term" value="C:plasma membrane"/>
    <property type="evidence" value="ECO:0007669"/>
    <property type="project" value="UniProtKB-SubCell"/>
</dbReference>
<proteinExistence type="inferred from homology"/>
<feature type="binding site" evidence="8">
    <location>
        <position position="425"/>
    </location>
    <ligand>
        <name>[4Fe-4S] cluster</name>
        <dbReference type="ChEBI" id="CHEBI:49883"/>
        <label>2</label>
    </ligand>
</feature>
<evidence type="ECO:0000313" key="11">
    <source>
        <dbReference type="Proteomes" id="UP000192418"/>
    </source>
</evidence>
<dbReference type="InterPro" id="IPR026902">
    <property type="entry name" value="RnfC_N"/>
</dbReference>
<dbReference type="InterPro" id="IPR019554">
    <property type="entry name" value="Soluble_ligand-bd"/>
</dbReference>
<dbReference type="GO" id="GO:0051539">
    <property type="term" value="F:4 iron, 4 sulfur cluster binding"/>
    <property type="evidence" value="ECO:0007669"/>
    <property type="project" value="UniProtKB-KW"/>
</dbReference>
<protein>
    <recommendedName>
        <fullName evidence="8">Ion-translocating oxidoreductase complex subunit C</fullName>
        <ecNumber evidence="8">7.-.-.-</ecNumber>
    </recommendedName>
    <alternativeName>
        <fullName evidence="8">Rnf electron transport complex subunit C</fullName>
    </alternativeName>
</protein>
<reference evidence="10 11" key="1">
    <citation type="submission" date="2017-04" db="EMBL/GenBank/DDBJ databases">
        <authorList>
            <person name="Afonso C.L."/>
            <person name="Miller P.J."/>
            <person name="Scott M.A."/>
            <person name="Spackman E."/>
            <person name="Goraichik I."/>
            <person name="Dimitrov K.M."/>
            <person name="Suarez D.L."/>
            <person name="Swayne D.E."/>
        </authorList>
    </citation>
    <scope>NUCLEOTIDE SEQUENCE [LARGE SCALE GENOMIC DNA]</scope>
    <source>
        <strain evidence="10 11">DSM 3385</strain>
    </source>
</reference>
<comment type="subcellular location">
    <subcellularLocation>
        <location evidence="8">Cell membrane</location>
        <topology evidence="8">Peripheral membrane protein</topology>
    </subcellularLocation>
</comment>
<feature type="binding site" evidence="8">
    <location>
        <position position="389"/>
    </location>
    <ligand>
        <name>[4Fe-4S] cluster</name>
        <dbReference type="ChEBI" id="CHEBI:49883"/>
        <label>1</label>
    </ligand>
</feature>
<dbReference type="EMBL" id="FWXY01000015">
    <property type="protein sequence ID" value="SMC92458.1"/>
    <property type="molecule type" value="Genomic_DNA"/>
</dbReference>
<dbReference type="SUPFAM" id="SSF46548">
    <property type="entry name" value="alpha-helical ferredoxin"/>
    <property type="match status" value="1"/>
</dbReference>
<gene>
    <name evidence="8" type="primary">rnfC</name>
    <name evidence="10" type="ORF">SAMN02746065_11565</name>
</gene>
<dbReference type="STRING" id="1121400.SAMN02746065_11565"/>
<accession>A0A1W2D5Y2</accession>
<dbReference type="HAMAP" id="MF_00461">
    <property type="entry name" value="RsxC_RnfC"/>
    <property type="match status" value="1"/>
</dbReference>
<dbReference type="InterPro" id="IPR017896">
    <property type="entry name" value="4Fe4S_Fe-S-bd"/>
</dbReference>
<feature type="binding site" evidence="8">
    <location>
        <position position="422"/>
    </location>
    <ligand>
        <name>[4Fe-4S] cluster</name>
        <dbReference type="ChEBI" id="CHEBI:49883"/>
        <label>2</label>
    </ligand>
</feature>
<keyword evidence="3 8" id="KW-0479">Metal-binding</keyword>
<dbReference type="Pfam" id="PF12838">
    <property type="entry name" value="Fer4_7"/>
    <property type="match status" value="1"/>
</dbReference>
<dbReference type="GO" id="GO:0022900">
    <property type="term" value="P:electron transport chain"/>
    <property type="evidence" value="ECO:0007669"/>
    <property type="project" value="UniProtKB-UniRule"/>
</dbReference>
<keyword evidence="2 8" id="KW-0004">4Fe-4S</keyword>
<evidence type="ECO:0000313" key="10">
    <source>
        <dbReference type="EMBL" id="SMC92458.1"/>
    </source>
</evidence>
<dbReference type="Pfam" id="PF13375">
    <property type="entry name" value="RnfC_N"/>
    <property type="match status" value="1"/>
</dbReference>
<evidence type="ECO:0000256" key="7">
    <source>
        <dbReference type="ARBA" id="ARBA00023014"/>
    </source>
</evidence>
<keyword evidence="8" id="KW-0472">Membrane</keyword>
<dbReference type="PANTHER" id="PTHR43034">
    <property type="entry name" value="ION-TRANSLOCATING OXIDOREDUCTASE COMPLEX SUBUNIT C"/>
    <property type="match status" value="1"/>
</dbReference>
<name>A0A1W2D5Y2_9BACT</name>
<feature type="binding site" evidence="8">
    <location>
        <position position="393"/>
    </location>
    <ligand>
        <name>[4Fe-4S] cluster</name>
        <dbReference type="ChEBI" id="CHEBI:49883"/>
        <label>2</label>
    </ligand>
</feature>
<dbReference type="Pfam" id="PF01512">
    <property type="entry name" value="Complex1_51K"/>
    <property type="match status" value="1"/>
</dbReference>
<feature type="domain" description="4Fe-4S ferredoxin-type" evidence="9">
    <location>
        <begin position="374"/>
        <end position="403"/>
    </location>
</feature>
<evidence type="ECO:0000256" key="5">
    <source>
        <dbReference type="ARBA" id="ARBA00022982"/>
    </source>
</evidence>
<dbReference type="GO" id="GO:0046872">
    <property type="term" value="F:metal ion binding"/>
    <property type="evidence" value="ECO:0007669"/>
    <property type="project" value="UniProtKB-KW"/>
</dbReference>
<evidence type="ECO:0000256" key="1">
    <source>
        <dbReference type="ARBA" id="ARBA00022448"/>
    </source>
</evidence>
<keyword evidence="8" id="KW-1278">Translocase</keyword>
<comment type="subunit">
    <text evidence="8">The complex is composed of six subunits: RnfA, RnfB, RnfC, RnfD, RnfE and RnfG.</text>
</comment>